<dbReference type="Proteomes" id="UP001056120">
    <property type="component" value="Linkage Group LG14"/>
</dbReference>
<protein>
    <submittedName>
        <fullName evidence="1">Uncharacterized protein</fullName>
    </submittedName>
</protein>
<reference evidence="1 2" key="2">
    <citation type="journal article" date="2022" name="Mol. Ecol. Resour.">
        <title>The genomes of chicory, endive, great burdock and yacon provide insights into Asteraceae paleo-polyploidization history and plant inulin production.</title>
        <authorList>
            <person name="Fan W."/>
            <person name="Wang S."/>
            <person name="Wang H."/>
            <person name="Wang A."/>
            <person name="Jiang F."/>
            <person name="Liu H."/>
            <person name="Zhao H."/>
            <person name="Xu D."/>
            <person name="Zhang Y."/>
        </authorList>
    </citation>
    <scope>NUCLEOTIDE SEQUENCE [LARGE SCALE GENOMIC DNA]</scope>
    <source>
        <strain evidence="2">cv. Yunnan</strain>
        <tissue evidence="1">Leaves</tissue>
    </source>
</reference>
<keyword evidence="2" id="KW-1185">Reference proteome</keyword>
<evidence type="ECO:0000313" key="2">
    <source>
        <dbReference type="Proteomes" id="UP001056120"/>
    </source>
</evidence>
<dbReference type="EMBL" id="CM042031">
    <property type="protein sequence ID" value="KAI3785179.1"/>
    <property type="molecule type" value="Genomic_DNA"/>
</dbReference>
<evidence type="ECO:0000313" key="1">
    <source>
        <dbReference type="EMBL" id="KAI3785179.1"/>
    </source>
</evidence>
<gene>
    <name evidence="1" type="ORF">L1987_44292</name>
</gene>
<organism evidence="1 2">
    <name type="scientific">Smallanthus sonchifolius</name>
    <dbReference type="NCBI Taxonomy" id="185202"/>
    <lineage>
        <taxon>Eukaryota</taxon>
        <taxon>Viridiplantae</taxon>
        <taxon>Streptophyta</taxon>
        <taxon>Embryophyta</taxon>
        <taxon>Tracheophyta</taxon>
        <taxon>Spermatophyta</taxon>
        <taxon>Magnoliopsida</taxon>
        <taxon>eudicotyledons</taxon>
        <taxon>Gunneridae</taxon>
        <taxon>Pentapetalae</taxon>
        <taxon>asterids</taxon>
        <taxon>campanulids</taxon>
        <taxon>Asterales</taxon>
        <taxon>Asteraceae</taxon>
        <taxon>Asteroideae</taxon>
        <taxon>Heliantheae alliance</taxon>
        <taxon>Millerieae</taxon>
        <taxon>Smallanthus</taxon>
    </lineage>
</organism>
<sequence length="100" mass="11102">MMSWMREANLSHVARGALAEERDWDCERGRWAMVASPVAEHPLEGWASRCGTGQGRRALSALARSTICTPLLLLLHCIPPSSFAIKPIHHMNITTTLQQP</sequence>
<name>A0ACB9GP13_9ASTR</name>
<comment type="caution">
    <text evidence="1">The sequence shown here is derived from an EMBL/GenBank/DDBJ whole genome shotgun (WGS) entry which is preliminary data.</text>
</comment>
<accession>A0ACB9GP13</accession>
<proteinExistence type="predicted"/>
<reference evidence="2" key="1">
    <citation type="journal article" date="2022" name="Mol. Ecol. Resour.">
        <title>The genomes of chicory, endive, great burdock and yacon provide insights into Asteraceae palaeo-polyploidization history and plant inulin production.</title>
        <authorList>
            <person name="Fan W."/>
            <person name="Wang S."/>
            <person name="Wang H."/>
            <person name="Wang A."/>
            <person name="Jiang F."/>
            <person name="Liu H."/>
            <person name="Zhao H."/>
            <person name="Xu D."/>
            <person name="Zhang Y."/>
        </authorList>
    </citation>
    <scope>NUCLEOTIDE SEQUENCE [LARGE SCALE GENOMIC DNA]</scope>
    <source>
        <strain evidence="2">cv. Yunnan</strain>
    </source>
</reference>